<dbReference type="EMBL" id="OU898276">
    <property type="protein sequence ID" value="CAG9826561.1"/>
    <property type="molecule type" value="Genomic_DNA"/>
</dbReference>
<dbReference type="PANTHER" id="PTHR46060:SF1">
    <property type="entry name" value="MARINER MOS1 TRANSPOSASE-LIKE PROTEIN"/>
    <property type="match status" value="1"/>
</dbReference>
<organism evidence="1 2">
    <name type="scientific">Diabrotica balteata</name>
    <name type="common">Banded cucumber beetle</name>
    <dbReference type="NCBI Taxonomy" id="107213"/>
    <lineage>
        <taxon>Eukaryota</taxon>
        <taxon>Metazoa</taxon>
        <taxon>Ecdysozoa</taxon>
        <taxon>Arthropoda</taxon>
        <taxon>Hexapoda</taxon>
        <taxon>Insecta</taxon>
        <taxon>Pterygota</taxon>
        <taxon>Neoptera</taxon>
        <taxon>Endopterygota</taxon>
        <taxon>Coleoptera</taxon>
        <taxon>Polyphaga</taxon>
        <taxon>Cucujiformia</taxon>
        <taxon>Chrysomeloidea</taxon>
        <taxon>Chrysomelidae</taxon>
        <taxon>Galerucinae</taxon>
        <taxon>Diabroticina</taxon>
        <taxon>Diabroticites</taxon>
        <taxon>Diabrotica</taxon>
    </lineage>
</organism>
<evidence type="ECO:0008006" key="3">
    <source>
        <dbReference type="Google" id="ProtNLM"/>
    </source>
</evidence>
<proteinExistence type="predicted"/>
<keyword evidence="2" id="KW-1185">Reference proteome</keyword>
<evidence type="ECO:0000313" key="1">
    <source>
        <dbReference type="EMBL" id="CAG9826561.1"/>
    </source>
</evidence>
<reference evidence="1" key="1">
    <citation type="submission" date="2022-01" db="EMBL/GenBank/DDBJ databases">
        <authorList>
            <person name="King R."/>
        </authorList>
    </citation>
    <scope>NUCLEOTIDE SEQUENCE</scope>
</reference>
<sequence>MELSIVVTVGCEICALVGFLKVKQISPIDIHRQLIEDYGEKSISIQHVRKWCREFSEGRTNIHDKDRTGRLSVSDEKVKRILLEDQKFTLNDLALHIPEISHTTIHVQWCGASP</sequence>
<dbReference type="InterPro" id="IPR052709">
    <property type="entry name" value="Transposase-MT_Hybrid"/>
</dbReference>
<evidence type="ECO:0000313" key="2">
    <source>
        <dbReference type="Proteomes" id="UP001153709"/>
    </source>
</evidence>
<accession>A0A9N9SPA6</accession>
<protein>
    <recommendedName>
        <fullName evidence="3">Mos1 transposase HTH domain-containing protein</fullName>
    </recommendedName>
</protein>
<dbReference type="Proteomes" id="UP001153709">
    <property type="component" value="Chromosome 1"/>
</dbReference>
<dbReference type="OrthoDB" id="8191996at2759"/>
<name>A0A9N9SPA6_DIABA</name>
<dbReference type="AlphaFoldDB" id="A0A9N9SPA6"/>
<gene>
    <name evidence="1" type="ORF">DIABBA_LOCUS666</name>
</gene>
<dbReference type="PANTHER" id="PTHR46060">
    <property type="entry name" value="MARINER MOS1 TRANSPOSASE-LIKE PROTEIN"/>
    <property type="match status" value="1"/>
</dbReference>